<proteinExistence type="predicted"/>
<comment type="caution">
    <text evidence="1">The sequence shown here is derived from an EMBL/GenBank/DDBJ whole genome shotgun (WGS) entry which is preliminary data.</text>
</comment>
<name>A0ABN8SYI3_9CNID</name>
<feature type="non-terminal residue" evidence="1">
    <location>
        <position position="1"/>
    </location>
</feature>
<accession>A0ABN8SYI3</accession>
<evidence type="ECO:0000313" key="1">
    <source>
        <dbReference type="EMBL" id="CAH3194795.1"/>
    </source>
</evidence>
<gene>
    <name evidence="1" type="ORF">PEVE_00028613</name>
</gene>
<feature type="non-terminal residue" evidence="1">
    <location>
        <position position="132"/>
    </location>
</feature>
<keyword evidence="2" id="KW-1185">Reference proteome</keyword>
<evidence type="ECO:0008006" key="3">
    <source>
        <dbReference type="Google" id="ProtNLM"/>
    </source>
</evidence>
<dbReference type="EMBL" id="CALNXI010003980">
    <property type="protein sequence ID" value="CAH3194795.1"/>
    <property type="molecule type" value="Genomic_DNA"/>
</dbReference>
<reference evidence="1 2" key="1">
    <citation type="submission" date="2022-05" db="EMBL/GenBank/DDBJ databases">
        <authorList>
            <consortium name="Genoscope - CEA"/>
            <person name="William W."/>
        </authorList>
    </citation>
    <scope>NUCLEOTIDE SEQUENCE [LARGE SCALE GENOMIC DNA]</scope>
</reference>
<evidence type="ECO:0000313" key="2">
    <source>
        <dbReference type="Proteomes" id="UP001159427"/>
    </source>
</evidence>
<organism evidence="1 2">
    <name type="scientific">Porites evermanni</name>
    <dbReference type="NCBI Taxonomy" id="104178"/>
    <lineage>
        <taxon>Eukaryota</taxon>
        <taxon>Metazoa</taxon>
        <taxon>Cnidaria</taxon>
        <taxon>Anthozoa</taxon>
        <taxon>Hexacorallia</taxon>
        <taxon>Scleractinia</taxon>
        <taxon>Fungiina</taxon>
        <taxon>Poritidae</taxon>
        <taxon>Porites</taxon>
    </lineage>
</organism>
<sequence>CVLWGLRVVIPEKYRVRLLDDLEEEYHGIWRMKRTDLEDELFLGRQIRNCFTLLKPNLNKAVEEQQLRQKEHHGEGRVKLQEFKLNEVVLVRNWRRSVERWIPGRITQKKGPRTYLVCCEDQIRFVHVDHLK</sequence>
<protein>
    <recommendedName>
        <fullName evidence="3">DUF5641 domain-containing protein</fullName>
    </recommendedName>
</protein>
<dbReference type="Proteomes" id="UP001159427">
    <property type="component" value="Unassembled WGS sequence"/>
</dbReference>